<dbReference type="HOGENOM" id="CLU_1695747_0_0_1"/>
<dbReference type="AlphaFoldDB" id="A0A067PYI1"/>
<keyword evidence="2" id="KW-1185">Reference proteome</keyword>
<dbReference type="EMBL" id="KL197715">
    <property type="protein sequence ID" value="KDQ59878.1"/>
    <property type="molecule type" value="Genomic_DNA"/>
</dbReference>
<evidence type="ECO:0000313" key="1">
    <source>
        <dbReference type="EMBL" id="KDQ59878.1"/>
    </source>
</evidence>
<proteinExistence type="predicted"/>
<reference evidence="2" key="1">
    <citation type="journal article" date="2014" name="Proc. Natl. Acad. Sci. U.S.A.">
        <title>Extensive sampling of basidiomycete genomes demonstrates inadequacy of the white-rot/brown-rot paradigm for wood decay fungi.</title>
        <authorList>
            <person name="Riley R."/>
            <person name="Salamov A.A."/>
            <person name="Brown D.W."/>
            <person name="Nagy L.G."/>
            <person name="Floudas D."/>
            <person name="Held B.W."/>
            <person name="Levasseur A."/>
            <person name="Lombard V."/>
            <person name="Morin E."/>
            <person name="Otillar R."/>
            <person name="Lindquist E.A."/>
            <person name="Sun H."/>
            <person name="LaButti K.M."/>
            <person name="Schmutz J."/>
            <person name="Jabbour D."/>
            <person name="Luo H."/>
            <person name="Baker S.E."/>
            <person name="Pisabarro A.G."/>
            <person name="Walton J.D."/>
            <person name="Blanchette R.A."/>
            <person name="Henrissat B."/>
            <person name="Martin F."/>
            <person name="Cullen D."/>
            <person name="Hibbett D.S."/>
            <person name="Grigoriev I.V."/>
        </authorList>
    </citation>
    <scope>NUCLEOTIDE SEQUENCE [LARGE SCALE GENOMIC DNA]</scope>
    <source>
        <strain evidence="2">MUCL 33604</strain>
    </source>
</reference>
<dbReference type="Proteomes" id="UP000027265">
    <property type="component" value="Unassembled WGS sequence"/>
</dbReference>
<dbReference type="InParanoid" id="A0A067PYI1"/>
<gene>
    <name evidence="1" type="ORF">JAAARDRAFT_33446</name>
</gene>
<name>A0A067PYI1_9AGAM</name>
<protein>
    <submittedName>
        <fullName evidence="1">Uncharacterized protein</fullName>
    </submittedName>
</protein>
<organism evidence="1 2">
    <name type="scientific">Jaapia argillacea MUCL 33604</name>
    <dbReference type="NCBI Taxonomy" id="933084"/>
    <lineage>
        <taxon>Eukaryota</taxon>
        <taxon>Fungi</taxon>
        <taxon>Dikarya</taxon>
        <taxon>Basidiomycota</taxon>
        <taxon>Agaricomycotina</taxon>
        <taxon>Agaricomycetes</taxon>
        <taxon>Agaricomycetidae</taxon>
        <taxon>Jaapiales</taxon>
        <taxon>Jaapiaceae</taxon>
        <taxon>Jaapia</taxon>
    </lineage>
</organism>
<evidence type="ECO:0000313" key="2">
    <source>
        <dbReference type="Proteomes" id="UP000027265"/>
    </source>
</evidence>
<sequence length="155" mass="17114">MPNPWSIGQHPTLVFNQLPPELVTLTILVPLSNLLDANAEVVHLQESIRRTLRHTLRPGTAPIPFLKNIYIEGSTSVWGSTEEELTILAESRGIKTTFCLEDMASINDFIGLGRSRYSHLRSQAHGLTSVVFGEDWQPTRSAVSSAEAGSPDRHT</sequence>
<accession>A0A067PYI1</accession>